<dbReference type="EMBL" id="JAIWYP010000001">
    <property type="protein sequence ID" value="KAH3879279.1"/>
    <property type="molecule type" value="Genomic_DNA"/>
</dbReference>
<keyword evidence="2" id="KW-1185">Reference proteome</keyword>
<reference evidence="1" key="1">
    <citation type="journal article" date="2019" name="bioRxiv">
        <title>The Genome of the Zebra Mussel, Dreissena polymorpha: A Resource for Invasive Species Research.</title>
        <authorList>
            <person name="McCartney M.A."/>
            <person name="Auch B."/>
            <person name="Kono T."/>
            <person name="Mallez S."/>
            <person name="Zhang Y."/>
            <person name="Obille A."/>
            <person name="Becker A."/>
            <person name="Abrahante J.E."/>
            <person name="Garbe J."/>
            <person name="Badalamenti J.P."/>
            <person name="Herman A."/>
            <person name="Mangelson H."/>
            <person name="Liachko I."/>
            <person name="Sullivan S."/>
            <person name="Sone E.D."/>
            <person name="Koren S."/>
            <person name="Silverstein K.A.T."/>
            <person name="Beckman K.B."/>
            <person name="Gohl D.M."/>
        </authorList>
    </citation>
    <scope>NUCLEOTIDE SEQUENCE</scope>
    <source>
        <strain evidence="1">Duluth1</strain>
        <tissue evidence="1">Whole animal</tissue>
    </source>
</reference>
<gene>
    <name evidence="1" type="ORF">DPMN_003182</name>
</gene>
<proteinExistence type="predicted"/>
<dbReference type="Proteomes" id="UP000828390">
    <property type="component" value="Unassembled WGS sequence"/>
</dbReference>
<accession>A0A9D4MP65</accession>
<reference evidence="1" key="2">
    <citation type="submission" date="2020-11" db="EMBL/GenBank/DDBJ databases">
        <authorList>
            <person name="McCartney M.A."/>
            <person name="Auch B."/>
            <person name="Kono T."/>
            <person name="Mallez S."/>
            <person name="Becker A."/>
            <person name="Gohl D.M."/>
            <person name="Silverstein K.A.T."/>
            <person name="Koren S."/>
            <person name="Bechman K.B."/>
            <person name="Herman A."/>
            <person name="Abrahante J.E."/>
            <person name="Garbe J."/>
        </authorList>
    </citation>
    <scope>NUCLEOTIDE SEQUENCE</scope>
    <source>
        <strain evidence="1">Duluth1</strain>
        <tissue evidence="1">Whole animal</tissue>
    </source>
</reference>
<dbReference type="AlphaFoldDB" id="A0A9D4MP65"/>
<evidence type="ECO:0000313" key="2">
    <source>
        <dbReference type="Proteomes" id="UP000828390"/>
    </source>
</evidence>
<evidence type="ECO:0000313" key="1">
    <source>
        <dbReference type="EMBL" id="KAH3879279.1"/>
    </source>
</evidence>
<name>A0A9D4MP65_DREPO</name>
<comment type="caution">
    <text evidence="1">The sequence shown here is derived from an EMBL/GenBank/DDBJ whole genome shotgun (WGS) entry which is preliminary data.</text>
</comment>
<sequence>MELTEAEIDKVFEAILDNDMRAIKRAIKKGFTAVIKSLTTSDMALHFTCLYSNLAVLDLLKPTLKEGDIDTINIENDDSICGTALHMSMDGQVDTEVVKNLSKITLKSHIISCILISMKLPG</sequence>
<organism evidence="1 2">
    <name type="scientific">Dreissena polymorpha</name>
    <name type="common">Zebra mussel</name>
    <name type="synonym">Mytilus polymorpha</name>
    <dbReference type="NCBI Taxonomy" id="45954"/>
    <lineage>
        <taxon>Eukaryota</taxon>
        <taxon>Metazoa</taxon>
        <taxon>Spiralia</taxon>
        <taxon>Lophotrochozoa</taxon>
        <taxon>Mollusca</taxon>
        <taxon>Bivalvia</taxon>
        <taxon>Autobranchia</taxon>
        <taxon>Heteroconchia</taxon>
        <taxon>Euheterodonta</taxon>
        <taxon>Imparidentia</taxon>
        <taxon>Neoheterodontei</taxon>
        <taxon>Myida</taxon>
        <taxon>Dreissenoidea</taxon>
        <taxon>Dreissenidae</taxon>
        <taxon>Dreissena</taxon>
    </lineage>
</organism>
<protein>
    <submittedName>
        <fullName evidence="1">Uncharacterized protein</fullName>
    </submittedName>
</protein>